<dbReference type="InterPro" id="IPR000089">
    <property type="entry name" value="Biotin_lipoyl"/>
</dbReference>
<dbReference type="InterPro" id="IPR011053">
    <property type="entry name" value="Single_hybrid_motif"/>
</dbReference>
<dbReference type="SUPFAM" id="SSF47005">
    <property type="entry name" value="Peripheral subunit-binding domain of 2-oxo acid dehydrogenase complex"/>
    <property type="match status" value="1"/>
</dbReference>
<evidence type="ECO:0000256" key="5">
    <source>
        <dbReference type="ARBA" id="ARBA00022598"/>
    </source>
</evidence>
<feature type="domain" description="Peripheral subunit-binding (PSBD)" evidence="14">
    <location>
        <begin position="52"/>
        <end position="89"/>
    </location>
</feature>
<sequence>MELGTIVSWEKKEGDKLNEGDLLAEIETDKATMGFETPEEAFKSSGIGGRIFASPFAKLIANEKGINLAMLTGSGPNGRIRVQDVLSPQISPSFATPTEPSSSSSSYKDVDLTSMRQTIAKRLLLSKQTVPHYYLSVEIEVDDLLKARKELNEMLKNDNIKISINDFVVKASALACCKVPEVNSSWQETFIRQYTSVDVSIAVSTDNGLITPIVFNAEKKGLVEIARDTKELAVKARDGKLKPHEFQGGSFTISNLGMYGITNFAAVINPPQSCILAVGGTEQRLIPDSNGNPKAANILSVTLSCDHRVVDGAPAYDATINRHRIPYYPNVNHFMCHKQCSNATDELFKVAVGRMKDFIKVLQSFRGEIVIIVVCRGSRSYTSTINMNNLVNNIFRRNSVSLASEKADDDSKPNLFDHIEMDYKTSIKLLNQLQSNSDTVQQAIIKEQSSNVCKSLEKTTYFLSLIGLELNDLNKLNVIHVAGTKGKGSTCAFVESILRNNGFRTGFYSSPHLVMACERIRINGRPITEDQFTHYFSYVYNQIRANKSEFVYMPAYFNFMTVMAFHVFLEEKVDVAIMEVGIGGEYDCTNVIQKPIVTGITSLDLDHCKLLGDRIEKIAWQKAGIFKPNVVAFTVKQCNEAMNVLRKRSVEKGCPLFVVPSWSIYPQCNSIRLGIQGEAQKTNASLAVQLAHYWMNKQNHPNHRVSTLVTTEGNFADIVPLNMNHYGSSLTRTKWFGRCEIINRNGVTYYLDSAHTQDSMRNCRDWFVEEAHVNEKDMKSSLFSKFHHSELKPYRILVFNCTRDRDPLPLLSNLENIPFDLAIFTTNQICGDLTKDVQSDVANFTVTIKQEMANRSNNAQSWKKINSKIESIQVACITEAIETIEAKALELETKQNRPVQVLVTGSVHLVGGFIGRIHPLFNGEINNQKL</sequence>
<evidence type="ECO:0000259" key="13">
    <source>
        <dbReference type="PROSITE" id="PS50968"/>
    </source>
</evidence>
<evidence type="ECO:0000313" key="16">
    <source>
        <dbReference type="Proteomes" id="UP001142055"/>
    </source>
</evidence>
<dbReference type="EMBL" id="JAPWDV010000002">
    <property type="protein sequence ID" value="KAJ6219354.1"/>
    <property type="molecule type" value="Genomic_DNA"/>
</dbReference>
<evidence type="ECO:0000259" key="14">
    <source>
        <dbReference type="PROSITE" id="PS51826"/>
    </source>
</evidence>
<keyword evidence="6" id="KW-0479">Metal-binding</keyword>
<dbReference type="InterPro" id="IPR036565">
    <property type="entry name" value="Mur-like_cat_sf"/>
</dbReference>
<comment type="similarity">
    <text evidence="2 12">Belongs to the 2-oxoacid dehydrogenase family.</text>
</comment>
<evidence type="ECO:0000256" key="8">
    <source>
        <dbReference type="ARBA" id="ARBA00022823"/>
    </source>
</evidence>
<dbReference type="PANTHER" id="PTHR11136">
    <property type="entry name" value="FOLYLPOLYGLUTAMATE SYNTHASE-RELATED"/>
    <property type="match status" value="1"/>
</dbReference>
<dbReference type="SUPFAM" id="SSF51230">
    <property type="entry name" value="Single hybrid motif"/>
    <property type="match status" value="1"/>
</dbReference>
<dbReference type="Gene3D" id="3.40.1190.10">
    <property type="entry name" value="Mur-like, catalytic domain"/>
    <property type="match status" value="1"/>
</dbReference>
<evidence type="ECO:0000256" key="10">
    <source>
        <dbReference type="ARBA" id="ARBA00022842"/>
    </source>
</evidence>
<dbReference type="SUPFAM" id="SSF53623">
    <property type="entry name" value="MurD-like peptide ligases, catalytic domain"/>
    <property type="match status" value="1"/>
</dbReference>
<dbReference type="GO" id="GO:0005829">
    <property type="term" value="C:cytosol"/>
    <property type="evidence" value="ECO:0007669"/>
    <property type="project" value="TreeGrafter"/>
</dbReference>
<comment type="cofactor">
    <cofactor evidence="12">
        <name>(R)-lipoate</name>
        <dbReference type="ChEBI" id="CHEBI:83088"/>
    </cofactor>
</comment>
<dbReference type="FunFam" id="3.30.559.10:FF:000003">
    <property type="entry name" value="Acetyltransferase component of pyruvate dehydrogenase complex"/>
    <property type="match status" value="1"/>
</dbReference>
<keyword evidence="10" id="KW-0460">Magnesium</keyword>
<dbReference type="InterPro" id="IPR001078">
    <property type="entry name" value="2-oxoacid_DH_actylTfrase"/>
</dbReference>
<dbReference type="Pfam" id="PF02817">
    <property type="entry name" value="E3_binding"/>
    <property type="match status" value="1"/>
</dbReference>
<dbReference type="NCBIfam" id="TIGR01499">
    <property type="entry name" value="folC"/>
    <property type="match status" value="1"/>
</dbReference>
<reference evidence="15" key="1">
    <citation type="submission" date="2022-12" db="EMBL/GenBank/DDBJ databases">
        <title>Genome assemblies of Blomia tropicalis.</title>
        <authorList>
            <person name="Cui Y."/>
        </authorList>
    </citation>
    <scope>NUCLEOTIDE SEQUENCE</scope>
    <source>
        <tissue evidence="15">Adult mites</tissue>
    </source>
</reference>
<dbReference type="GO" id="GO:0005739">
    <property type="term" value="C:mitochondrion"/>
    <property type="evidence" value="ECO:0007669"/>
    <property type="project" value="TreeGrafter"/>
</dbReference>
<dbReference type="PROSITE" id="PS50968">
    <property type="entry name" value="BIOTINYL_LIPOYL"/>
    <property type="match status" value="1"/>
</dbReference>
<dbReference type="GO" id="GO:0006730">
    <property type="term" value="P:one-carbon metabolic process"/>
    <property type="evidence" value="ECO:0007669"/>
    <property type="project" value="UniProtKB-KW"/>
</dbReference>
<comment type="pathway">
    <text evidence="1">Cofactor biosynthesis; tetrahydrofolylpolyglutamate biosynthesis.</text>
</comment>
<evidence type="ECO:0000256" key="9">
    <source>
        <dbReference type="ARBA" id="ARBA00022840"/>
    </source>
</evidence>
<dbReference type="Gene3D" id="4.10.320.10">
    <property type="entry name" value="E3-binding domain"/>
    <property type="match status" value="1"/>
</dbReference>
<evidence type="ECO:0000256" key="6">
    <source>
        <dbReference type="ARBA" id="ARBA00022723"/>
    </source>
</evidence>
<dbReference type="InterPro" id="IPR036625">
    <property type="entry name" value="E3-bd_dom_sf"/>
</dbReference>
<dbReference type="InterPro" id="IPR018109">
    <property type="entry name" value="Folylpolyglutamate_synth_CS"/>
</dbReference>
<keyword evidence="12" id="KW-0012">Acyltransferase</keyword>
<evidence type="ECO:0000256" key="3">
    <source>
        <dbReference type="ARBA" id="ARBA00008276"/>
    </source>
</evidence>
<dbReference type="Gene3D" id="3.90.190.20">
    <property type="entry name" value="Mur ligase, C-terminal domain"/>
    <property type="match status" value="1"/>
</dbReference>
<keyword evidence="9" id="KW-0067">ATP-binding</keyword>
<dbReference type="GO" id="GO:0046872">
    <property type="term" value="F:metal ion binding"/>
    <property type="evidence" value="ECO:0007669"/>
    <property type="project" value="UniProtKB-KW"/>
</dbReference>
<organism evidence="15 16">
    <name type="scientific">Blomia tropicalis</name>
    <name type="common">Mite</name>
    <dbReference type="NCBI Taxonomy" id="40697"/>
    <lineage>
        <taxon>Eukaryota</taxon>
        <taxon>Metazoa</taxon>
        <taxon>Ecdysozoa</taxon>
        <taxon>Arthropoda</taxon>
        <taxon>Chelicerata</taxon>
        <taxon>Arachnida</taxon>
        <taxon>Acari</taxon>
        <taxon>Acariformes</taxon>
        <taxon>Sarcoptiformes</taxon>
        <taxon>Astigmata</taxon>
        <taxon>Glycyphagoidea</taxon>
        <taxon>Echimyopodidae</taxon>
        <taxon>Blomia</taxon>
    </lineage>
</organism>
<dbReference type="Proteomes" id="UP001142055">
    <property type="component" value="Chromosome 2"/>
</dbReference>
<comment type="catalytic activity">
    <reaction evidence="11">
        <text>(6S)-5,6,7,8-tetrahydrofolyl-(gamma-L-Glu)(n) + L-glutamate + ATP = (6S)-5,6,7,8-tetrahydrofolyl-(gamma-L-Glu)(n+1) + ADP + phosphate + H(+)</text>
        <dbReference type="Rhea" id="RHEA:10580"/>
        <dbReference type="Rhea" id="RHEA-COMP:14738"/>
        <dbReference type="Rhea" id="RHEA-COMP:14740"/>
        <dbReference type="ChEBI" id="CHEBI:15378"/>
        <dbReference type="ChEBI" id="CHEBI:29985"/>
        <dbReference type="ChEBI" id="CHEBI:30616"/>
        <dbReference type="ChEBI" id="CHEBI:43474"/>
        <dbReference type="ChEBI" id="CHEBI:141005"/>
        <dbReference type="ChEBI" id="CHEBI:456216"/>
        <dbReference type="EC" id="6.3.2.17"/>
    </reaction>
</comment>
<dbReference type="SUPFAM" id="SSF52777">
    <property type="entry name" value="CoA-dependent acyltransferases"/>
    <property type="match status" value="1"/>
</dbReference>
<proteinExistence type="inferred from homology"/>
<protein>
    <recommendedName>
        <fullName evidence="12">Dihydrolipoamide acetyltransferase component of pyruvate dehydrogenase complex</fullName>
        <ecNumber evidence="12">2.3.1.-</ecNumber>
    </recommendedName>
</protein>
<dbReference type="SUPFAM" id="SSF53244">
    <property type="entry name" value="MurD-like peptide ligases, peptide-binding domain"/>
    <property type="match status" value="1"/>
</dbReference>
<dbReference type="FunFam" id="3.40.1190.10:FF:000008">
    <property type="entry name" value="Folylpolyglutamate synthase"/>
    <property type="match status" value="1"/>
</dbReference>
<evidence type="ECO:0000256" key="7">
    <source>
        <dbReference type="ARBA" id="ARBA00022741"/>
    </source>
</evidence>
<dbReference type="Gene3D" id="2.40.50.100">
    <property type="match status" value="1"/>
</dbReference>
<dbReference type="GO" id="GO:0016746">
    <property type="term" value="F:acyltransferase activity"/>
    <property type="evidence" value="ECO:0007669"/>
    <property type="project" value="UniProtKB-KW"/>
</dbReference>
<evidence type="ECO:0000256" key="1">
    <source>
        <dbReference type="ARBA" id="ARBA00005150"/>
    </source>
</evidence>
<dbReference type="Pfam" id="PF00364">
    <property type="entry name" value="Biotin_lipoyl"/>
    <property type="match status" value="1"/>
</dbReference>
<keyword evidence="16" id="KW-1185">Reference proteome</keyword>
<evidence type="ECO:0000256" key="2">
    <source>
        <dbReference type="ARBA" id="ARBA00007317"/>
    </source>
</evidence>
<evidence type="ECO:0000313" key="15">
    <source>
        <dbReference type="EMBL" id="KAJ6219354.1"/>
    </source>
</evidence>
<dbReference type="PANTHER" id="PTHR11136:SF5">
    <property type="entry name" value="FOLYLPOLYGLUTAMATE SYNTHASE, MITOCHONDRIAL"/>
    <property type="match status" value="1"/>
</dbReference>
<dbReference type="CDD" id="cd06849">
    <property type="entry name" value="lipoyl_domain"/>
    <property type="match status" value="1"/>
</dbReference>
<dbReference type="Pfam" id="PF00198">
    <property type="entry name" value="2-oxoacid_dh"/>
    <property type="match status" value="1"/>
</dbReference>
<keyword evidence="12" id="KW-0808">Transferase</keyword>
<dbReference type="InterPro" id="IPR001645">
    <property type="entry name" value="Folylpolyglutamate_synth"/>
</dbReference>
<comment type="similarity">
    <text evidence="3">Belongs to the folylpolyglutamate synthase family.</text>
</comment>
<dbReference type="GO" id="GO:0004326">
    <property type="term" value="F:tetrahydrofolylpolyglutamate synthase activity"/>
    <property type="evidence" value="ECO:0007669"/>
    <property type="project" value="UniProtKB-EC"/>
</dbReference>
<evidence type="ECO:0000256" key="4">
    <source>
        <dbReference type="ARBA" id="ARBA00022563"/>
    </source>
</evidence>
<keyword evidence="7" id="KW-0547">Nucleotide-binding</keyword>
<feature type="domain" description="Lipoyl-binding" evidence="13">
    <location>
        <begin position="1"/>
        <end position="72"/>
    </location>
</feature>
<evidence type="ECO:0000256" key="11">
    <source>
        <dbReference type="ARBA" id="ARBA00047493"/>
    </source>
</evidence>
<keyword evidence="8 12" id="KW-0450">Lipoyl</keyword>
<dbReference type="PROSITE" id="PS01011">
    <property type="entry name" value="FOLYLPOLYGLU_SYNT_1"/>
    <property type="match status" value="1"/>
</dbReference>
<dbReference type="GO" id="GO:0005524">
    <property type="term" value="F:ATP binding"/>
    <property type="evidence" value="ECO:0007669"/>
    <property type="project" value="UniProtKB-KW"/>
</dbReference>
<dbReference type="InterPro" id="IPR036615">
    <property type="entry name" value="Mur_ligase_C_dom_sf"/>
</dbReference>
<evidence type="ECO:0000256" key="12">
    <source>
        <dbReference type="RuleBase" id="RU003423"/>
    </source>
</evidence>
<dbReference type="PROSITE" id="PS51826">
    <property type="entry name" value="PSBD"/>
    <property type="match status" value="1"/>
</dbReference>
<dbReference type="AlphaFoldDB" id="A0A9Q0RM29"/>
<gene>
    <name evidence="15" type="ORF">RDWZM_005166</name>
</gene>
<dbReference type="InterPro" id="IPR023213">
    <property type="entry name" value="CAT-like_dom_sf"/>
</dbReference>
<name>A0A9Q0RM29_BLOTA</name>
<comment type="caution">
    <text evidence="15">The sequence shown here is derived from an EMBL/GenBank/DDBJ whole genome shotgun (WGS) entry which is preliminary data.</text>
</comment>
<dbReference type="Gene3D" id="3.30.559.10">
    <property type="entry name" value="Chloramphenicol acetyltransferase-like domain"/>
    <property type="match status" value="1"/>
</dbReference>
<keyword evidence="5" id="KW-0436">Ligase</keyword>
<dbReference type="PROSITE" id="PS01012">
    <property type="entry name" value="FOLYLPOLYGLU_SYNT_2"/>
    <property type="match status" value="1"/>
</dbReference>
<dbReference type="EC" id="2.3.1.-" evidence="12"/>
<accession>A0A9Q0RM29</accession>
<dbReference type="InterPro" id="IPR004167">
    <property type="entry name" value="PSBD"/>
</dbReference>
<keyword evidence="4" id="KW-0554">One-carbon metabolism</keyword>